<dbReference type="PATRIC" id="fig|446465.5.peg.1253"/>
<keyword evidence="2" id="KW-1185">Reference proteome</keyword>
<dbReference type="eggNOG" id="ENOG5031DXT">
    <property type="taxonomic scope" value="Bacteria"/>
</dbReference>
<organism evidence="1 2">
    <name type="scientific">Brachybacterium faecium (strain ATCC 43885 / DSM 4810 / JCM 11609 / LMG 19847 / NBRC 14762 / NCIMB 9860 / 6-10)</name>
    <dbReference type="NCBI Taxonomy" id="446465"/>
    <lineage>
        <taxon>Bacteria</taxon>
        <taxon>Bacillati</taxon>
        <taxon>Actinomycetota</taxon>
        <taxon>Actinomycetes</taxon>
        <taxon>Micrococcales</taxon>
        <taxon>Dermabacteraceae</taxon>
        <taxon>Brachybacterium</taxon>
    </lineage>
</organism>
<accession>C7MBZ0</accession>
<dbReference type="KEGG" id="bfa:Bfae_12540"/>
<dbReference type="OrthoDB" id="4792313at2"/>
<proteinExistence type="predicted"/>
<name>C7MBZ0_BRAFD</name>
<gene>
    <name evidence="1" type="ordered locus">Bfae_12540</name>
</gene>
<evidence type="ECO:0008006" key="3">
    <source>
        <dbReference type="Google" id="ProtNLM"/>
    </source>
</evidence>
<reference evidence="1 2" key="1">
    <citation type="journal article" date="2009" name="Stand. Genomic Sci.">
        <title>Complete genome sequence of Brachybacterium faecium type strain (Schefferle 6-10).</title>
        <authorList>
            <person name="Lapidus A."/>
            <person name="Pukall R."/>
            <person name="Labuttii K."/>
            <person name="Copeland A."/>
            <person name="Del Rio T.G."/>
            <person name="Nolan M."/>
            <person name="Chen F."/>
            <person name="Lucas S."/>
            <person name="Tice H."/>
            <person name="Cheng J.F."/>
            <person name="Bruce D."/>
            <person name="Goodwin L."/>
            <person name="Pitluck S."/>
            <person name="Rohde M."/>
            <person name="Goker M."/>
            <person name="Pati A."/>
            <person name="Ivanova N."/>
            <person name="Mavrommatis K."/>
            <person name="Chen A."/>
            <person name="Palaniappan K."/>
            <person name="D'haeseleer P."/>
            <person name="Chain P."/>
            <person name="Bristow J."/>
            <person name="Eisen J.A."/>
            <person name="Markowitz V."/>
            <person name="Hugenholtz P."/>
            <person name="Kyrpides N.C."/>
            <person name="Klenk H.P."/>
        </authorList>
    </citation>
    <scope>NUCLEOTIDE SEQUENCE [LARGE SCALE GENOMIC DNA]</scope>
    <source>
        <strain evidence="2">ATCC 43885 / DSM 4810 / JCM 11609 / LMG 19847 / NBRC 14762 / NCIMB 9860 / 6-10</strain>
    </source>
</reference>
<evidence type="ECO:0000313" key="1">
    <source>
        <dbReference type="EMBL" id="ACU85097.1"/>
    </source>
</evidence>
<sequence>MNTFWGCDTEALTALSEVVTGRAEQLRRLATALRASAHVTTWCGPDAQEWRRRTDEAVQRVISLVETLRRLAELLASEAEEQIACSRPENGAAPAAGIDPSLVWARLPRLSGASRDSGPLGGLPPLDEWGPLIGGPIMADDPGDLFPDLGEVPDIPGLRPQIWDPYLPREPWPLPWGPPAARDLPEGEDFSLDPEILREAQRDRRLALGSLPIVGPVQLASGVHEGVGDAYDRAEQMLEDAGLGGLTPVVSVARLPHTVTGAVLGEKSVFGQAVSSVDQGIANVMQTGEEVSAAIGDGDLAGAVRAGERGIYRHTGAVADLVTATAVPAAAETASDILGTGAELTGRVSPEAAAPLREAAQSVREAGQAWERTHDRLTDPERYYDLRRQYAPMPWDPR</sequence>
<evidence type="ECO:0000313" key="2">
    <source>
        <dbReference type="Proteomes" id="UP000001919"/>
    </source>
</evidence>
<dbReference type="HOGENOM" id="CLU_692009_0_0_11"/>
<protein>
    <recommendedName>
        <fullName evidence="3">WXG100 family type VII secretion target</fullName>
    </recommendedName>
</protein>
<dbReference type="AlphaFoldDB" id="C7MBZ0"/>
<dbReference type="Proteomes" id="UP000001919">
    <property type="component" value="Chromosome"/>
</dbReference>
<dbReference type="EMBL" id="CP001643">
    <property type="protein sequence ID" value="ACU85097.1"/>
    <property type="molecule type" value="Genomic_DNA"/>
</dbReference>